<accession>A0ACD4RGH5</accession>
<dbReference type="EMBL" id="CP126116">
    <property type="protein sequence ID" value="WHZ59423.1"/>
    <property type="molecule type" value="Genomic_DNA"/>
</dbReference>
<organism evidence="1 2">
    <name type="scientific">Metabacillus hrfriensis</name>
    <dbReference type="NCBI Taxonomy" id="3048891"/>
    <lineage>
        <taxon>Bacteria</taxon>
        <taxon>Bacillati</taxon>
        <taxon>Bacillota</taxon>
        <taxon>Bacilli</taxon>
        <taxon>Bacillales</taxon>
        <taxon>Bacillaceae</taxon>
        <taxon>Metabacillus</taxon>
    </lineage>
</organism>
<evidence type="ECO:0000313" key="1">
    <source>
        <dbReference type="EMBL" id="WHZ59423.1"/>
    </source>
</evidence>
<reference evidence="2" key="1">
    <citation type="journal article" date="2025" name="Aquaculture">
        <title>Assessment of the bioflocculant production and safety properties of Metabacillus hrfriensis sp. nov. based on phenotypic and whole-genome sequencing analysis.</title>
        <authorList>
            <person name="Zhang R."/>
            <person name="Zhao Z."/>
            <person name="Luo L."/>
            <person name="Wang S."/>
            <person name="Guo K."/>
            <person name="Xu W."/>
        </authorList>
    </citation>
    <scope>NUCLEOTIDE SEQUENCE [LARGE SCALE GENOMIC DNA]</scope>
    <source>
        <strain evidence="2">CT-WN-B3</strain>
    </source>
</reference>
<gene>
    <name evidence="1" type="ORF">QLQ22_08895</name>
</gene>
<protein>
    <submittedName>
        <fullName evidence="1">FAD-dependent oxidoreductase</fullName>
        <ecNumber evidence="1">1.-.-.-</ecNumber>
    </submittedName>
</protein>
<evidence type="ECO:0000313" key="2">
    <source>
        <dbReference type="Proteomes" id="UP001226091"/>
    </source>
</evidence>
<keyword evidence="2" id="KW-1185">Reference proteome</keyword>
<proteinExistence type="predicted"/>
<dbReference type="EC" id="1.-.-.-" evidence="1"/>
<dbReference type="Proteomes" id="UP001226091">
    <property type="component" value="Chromosome"/>
</dbReference>
<keyword evidence="1" id="KW-0560">Oxidoreductase</keyword>
<sequence>MEIRSGTFFWPETVTHKPYPPLDMDICCDVLIIGGGESGAHCAYFLSETDLNVVLVEMDRAGCGSSSTNTGLLQYSNDKMLTACSNSFGRETAVRHYRLCEQALKGLDKLVPSLSINPDFKIRETLYYASEEADADALRKEYDMLKKHSFQAEWLSASDIKRMYGFNKPAAILSGGDAEVNPYKLALSLIEAAAARGVRVFEKTEINGRKFEESHAIMYTAGGASIKAKKVIMAAGYRNQEIRCEKNAVLSSTYAIATNRLKEKEIWHGQTLIWETARPYLYLRTTADNRIIAGGLDEKTIEAEKIEAKLIHKKDQLLMEVKKLFPELKLEAEYFWGGVFGSTHDGLPMIKEYPELPHCLFLLGYGGNGTIYSYMLASLIRDLLTGKQNDDLQMYMQR</sequence>
<name>A0ACD4RGH5_9BACI</name>